<accession>A0ABV7BNL8</accession>
<evidence type="ECO:0000256" key="1">
    <source>
        <dbReference type="SAM" id="Phobius"/>
    </source>
</evidence>
<sequence length="102" mass="11376">MFDIPKKATQLSSTKATKTLPIIRLTMEEIKQLSDDELLKLLSGEGRDGAISAPLLQAISYELTSRQIQRASKPHWTVKPTFYAVIFFGLMTIVIGILSLLK</sequence>
<organism evidence="2 3">
    <name type="scientific">Acinetobacter sichuanensis</name>
    <dbReference type="NCBI Taxonomy" id="2136183"/>
    <lineage>
        <taxon>Bacteria</taxon>
        <taxon>Pseudomonadati</taxon>
        <taxon>Pseudomonadota</taxon>
        <taxon>Gammaproteobacteria</taxon>
        <taxon>Moraxellales</taxon>
        <taxon>Moraxellaceae</taxon>
        <taxon>Acinetobacter</taxon>
    </lineage>
</organism>
<dbReference type="EMBL" id="JBHRSF010000176">
    <property type="protein sequence ID" value="MFC2998243.1"/>
    <property type="molecule type" value="Genomic_DNA"/>
</dbReference>
<keyword evidence="1" id="KW-1133">Transmembrane helix</keyword>
<protein>
    <submittedName>
        <fullName evidence="2">Uncharacterized protein</fullName>
    </submittedName>
</protein>
<comment type="caution">
    <text evidence="2">The sequence shown here is derived from an EMBL/GenBank/DDBJ whole genome shotgun (WGS) entry which is preliminary data.</text>
</comment>
<keyword evidence="3" id="KW-1185">Reference proteome</keyword>
<feature type="transmembrane region" description="Helical" evidence="1">
    <location>
        <begin position="82"/>
        <end position="101"/>
    </location>
</feature>
<name>A0ABV7BNL8_9GAMM</name>
<gene>
    <name evidence="2" type="ORF">ACFODO_23920</name>
</gene>
<dbReference type="RefSeq" id="WP_228199106.1">
    <property type="nucleotide sequence ID" value="NZ_JBHRSF010000176.1"/>
</dbReference>
<evidence type="ECO:0000313" key="2">
    <source>
        <dbReference type="EMBL" id="MFC2998243.1"/>
    </source>
</evidence>
<keyword evidence="1" id="KW-0472">Membrane</keyword>
<reference evidence="3" key="1">
    <citation type="journal article" date="2019" name="Int. J. Syst. Evol. Microbiol.">
        <title>The Global Catalogue of Microorganisms (GCM) 10K type strain sequencing project: providing services to taxonomists for standard genome sequencing and annotation.</title>
        <authorList>
            <consortium name="The Broad Institute Genomics Platform"/>
            <consortium name="The Broad Institute Genome Sequencing Center for Infectious Disease"/>
            <person name="Wu L."/>
            <person name="Ma J."/>
        </authorList>
    </citation>
    <scope>NUCLEOTIDE SEQUENCE [LARGE SCALE GENOMIC DNA]</scope>
    <source>
        <strain evidence="3">KCTC 62575</strain>
    </source>
</reference>
<evidence type="ECO:0000313" key="3">
    <source>
        <dbReference type="Proteomes" id="UP001595455"/>
    </source>
</evidence>
<dbReference type="Proteomes" id="UP001595455">
    <property type="component" value="Unassembled WGS sequence"/>
</dbReference>
<keyword evidence="1" id="KW-0812">Transmembrane</keyword>
<proteinExistence type="predicted"/>